<evidence type="ECO:0000313" key="2">
    <source>
        <dbReference type="EMBL" id="GAA0157084.1"/>
    </source>
</evidence>
<dbReference type="Proteomes" id="UP001454036">
    <property type="component" value="Unassembled WGS sequence"/>
</dbReference>
<organism evidence="2 3">
    <name type="scientific">Lithospermum erythrorhizon</name>
    <name type="common">Purple gromwell</name>
    <name type="synonym">Lithospermum officinale var. erythrorhizon</name>
    <dbReference type="NCBI Taxonomy" id="34254"/>
    <lineage>
        <taxon>Eukaryota</taxon>
        <taxon>Viridiplantae</taxon>
        <taxon>Streptophyta</taxon>
        <taxon>Embryophyta</taxon>
        <taxon>Tracheophyta</taxon>
        <taxon>Spermatophyta</taxon>
        <taxon>Magnoliopsida</taxon>
        <taxon>eudicotyledons</taxon>
        <taxon>Gunneridae</taxon>
        <taxon>Pentapetalae</taxon>
        <taxon>asterids</taxon>
        <taxon>lamiids</taxon>
        <taxon>Boraginales</taxon>
        <taxon>Boraginaceae</taxon>
        <taxon>Boraginoideae</taxon>
        <taxon>Lithospermeae</taxon>
        <taxon>Lithospermum</taxon>
    </lineage>
</organism>
<protein>
    <submittedName>
        <fullName evidence="2">Uncharacterized protein</fullName>
    </submittedName>
</protein>
<sequence length="124" mass="14239">MQNLQAQHQWYNSNSNSNSHTEIQRTRLSSPTFEPSGEHSNKTQVNTMILDPTKGPSNGTEVFIPKLHKASSRRRRKLADRNAYINWGRDNKNENRKGANDAQLEKLDSPEILPPEEWSYDAYG</sequence>
<dbReference type="AlphaFoldDB" id="A0AAV3PZ25"/>
<evidence type="ECO:0000256" key="1">
    <source>
        <dbReference type="SAM" id="MobiDB-lite"/>
    </source>
</evidence>
<feature type="compositionally biased region" description="Polar residues" evidence="1">
    <location>
        <begin position="1"/>
        <end position="33"/>
    </location>
</feature>
<feature type="compositionally biased region" description="Basic and acidic residues" evidence="1">
    <location>
        <begin position="89"/>
        <end position="109"/>
    </location>
</feature>
<comment type="caution">
    <text evidence="2">The sequence shown here is derived from an EMBL/GenBank/DDBJ whole genome shotgun (WGS) entry which is preliminary data.</text>
</comment>
<reference evidence="2 3" key="1">
    <citation type="submission" date="2024-01" db="EMBL/GenBank/DDBJ databases">
        <title>The complete chloroplast genome sequence of Lithospermum erythrorhizon: insights into the phylogenetic relationship among Boraginaceae species and the maternal lineages of purple gromwells.</title>
        <authorList>
            <person name="Okada T."/>
            <person name="Watanabe K."/>
        </authorList>
    </citation>
    <scope>NUCLEOTIDE SEQUENCE [LARGE SCALE GENOMIC DNA]</scope>
</reference>
<dbReference type="EMBL" id="BAABME010003021">
    <property type="protein sequence ID" value="GAA0157084.1"/>
    <property type="molecule type" value="Genomic_DNA"/>
</dbReference>
<evidence type="ECO:0000313" key="3">
    <source>
        <dbReference type="Proteomes" id="UP001454036"/>
    </source>
</evidence>
<accession>A0AAV3PZ25</accession>
<feature type="region of interest" description="Disordered" evidence="1">
    <location>
        <begin position="1"/>
        <end position="124"/>
    </location>
</feature>
<feature type="compositionally biased region" description="Basic residues" evidence="1">
    <location>
        <begin position="66"/>
        <end position="78"/>
    </location>
</feature>
<keyword evidence="3" id="KW-1185">Reference proteome</keyword>
<name>A0AAV3PZ25_LITER</name>
<gene>
    <name evidence="2" type="ORF">LIER_14423</name>
</gene>
<proteinExistence type="predicted"/>